<keyword evidence="1" id="KW-1133">Transmembrane helix</keyword>
<dbReference type="PANTHER" id="PTHR47216:SF4">
    <property type="entry name" value="OS01G0859400 PROTEIN"/>
    <property type="match status" value="1"/>
</dbReference>
<dbReference type="KEGG" id="fcy:FRACYDRAFT_224267"/>
<evidence type="ECO:0000313" key="3">
    <source>
        <dbReference type="Proteomes" id="UP000095751"/>
    </source>
</evidence>
<dbReference type="PROSITE" id="PS00383">
    <property type="entry name" value="TYR_PHOSPHATASE_1"/>
    <property type="match status" value="1"/>
</dbReference>
<organism evidence="2 3">
    <name type="scientific">Fragilariopsis cylindrus CCMP1102</name>
    <dbReference type="NCBI Taxonomy" id="635003"/>
    <lineage>
        <taxon>Eukaryota</taxon>
        <taxon>Sar</taxon>
        <taxon>Stramenopiles</taxon>
        <taxon>Ochrophyta</taxon>
        <taxon>Bacillariophyta</taxon>
        <taxon>Bacillariophyceae</taxon>
        <taxon>Bacillariophycidae</taxon>
        <taxon>Bacillariales</taxon>
        <taxon>Bacillariaceae</taxon>
        <taxon>Fragilariopsis</taxon>
    </lineage>
</organism>
<keyword evidence="3" id="KW-1185">Reference proteome</keyword>
<dbReference type="EMBL" id="KV784354">
    <property type="protein sequence ID" value="OEU21230.1"/>
    <property type="molecule type" value="Genomic_DNA"/>
</dbReference>
<dbReference type="PANTHER" id="PTHR47216">
    <property type="match status" value="1"/>
</dbReference>
<dbReference type="InterPro" id="IPR016130">
    <property type="entry name" value="Tyr_Pase_AS"/>
</dbReference>
<name>A0A1E7FSS9_9STRA</name>
<dbReference type="SUPFAM" id="SSF52799">
    <property type="entry name" value="(Phosphotyrosine protein) phosphatases II"/>
    <property type="match status" value="1"/>
</dbReference>
<evidence type="ECO:0000256" key="1">
    <source>
        <dbReference type="SAM" id="Phobius"/>
    </source>
</evidence>
<keyword evidence="1" id="KW-0812">Transmembrane</keyword>
<evidence type="ECO:0000313" key="2">
    <source>
        <dbReference type="EMBL" id="OEU21230.1"/>
    </source>
</evidence>
<dbReference type="InterPro" id="IPR029021">
    <property type="entry name" value="Prot-tyrosine_phosphatase-like"/>
</dbReference>
<dbReference type="OrthoDB" id="1890923at2759"/>
<protein>
    <recommendedName>
        <fullName evidence="4">Phosphatases II</fullName>
    </recommendedName>
</protein>
<dbReference type="InParanoid" id="A0A1E7FSS9"/>
<sequence length="217" mass="24081">MIPSLVLGYSAIINGIIAILFKSEKGMLIIGKDKITGNIPTWSYLIFFPFHIPTLFYTHLHTWMGKSIHKPPVPVATEVQPGWWVGGCYGHELDKDWGGVVDLTVEFPESCRNRTKSYLSSPTWDGVPLSPAGLEAAATFAVEARKDGDVMVHCAHGRGRSTTVMCACLVKAGLYDNWKDAFEKGIKPQRPVCRLNKRMRENLAAWQSDFVDGKKGS</sequence>
<feature type="transmembrane region" description="Helical" evidence="1">
    <location>
        <begin position="42"/>
        <end position="60"/>
    </location>
</feature>
<accession>A0A1E7FSS9</accession>
<gene>
    <name evidence="2" type="ORF">FRACYDRAFT_224267</name>
</gene>
<dbReference type="Proteomes" id="UP000095751">
    <property type="component" value="Unassembled WGS sequence"/>
</dbReference>
<dbReference type="Gene3D" id="3.90.190.10">
    <property type="entry name" value="Protein tyrosine phosphatase superfamily"/>
    <property type="match status" value="1"/>
</dbReference>
<reference evidence="2 3" key="1">
    <citation type="submission" date="2016-09" db="EMBL/GenBank/DDBJ databases">
        <title>Extensive genetic diversity and differential bi-allelic expression allows diatom success in the polar Southern Ocean.</title>
        <authorList>
            <consortium name="DOE Joint Genome Institute"/>
            <person name="Mock T."/>
            <person name="Otillar R.P."/>
            <person name="Strauss J."/>
            <person name="Dupont C."/>
            <person name="Frickenhaus S."/>
            <person name="Maumus F."/>
            <person name="Mcmullan M."/>
            <person name="Sanges R."/>
            <person name="Schmutz J."/>
            <person name="Toseland A."/>
            <person name="Valas R."/>
            <person name="Veluchamy A."/>
            <person name="Ward B.J."/>
            <person name="Allen A."/>
            <person name="Barry K."/>
            <person name="Falciatore A."/>
            <person name="Ferrante M."/>
            <person name="Fortunato A.E."/>
            <person name="Gloeckner G."/>
            <person name="Gruber A."/>
            <person name="Hipkin R."/>
            <person name="Janech M."/>
            <person name="Kroth P."/>
            <person name="Leese F."/>
            <person name="Lindquist E."/>
            <person name="Lyon B.R."/>
            <person name="Martin J."/>
            <person name="Mayer C."/>
            <person name="Parker M."/>
            <person name="Quesneville H."/>
            <person name="Raymond J."/>
            <person name="Uhlig C."/>
            <person name="Valentin K.U."/>
            <person name="Worden A.Z."/>
            <person name="Armbrust E.V."/>
            <person name="Bowler C."/>
            <person name="Green B."/>
            <person name="Moulton V."/>
            <person name="Van Oosterhout C."/>
            <person name="Grigoriev I."/>
        </authorList>
    </citation>
    <scope>NUCLEOTIDE SEQUENCE [LARGE SCALE GENOMIC DNA]</scope>
    <source>
        <strain evidence="2 3">CCMP1102</strain>
    </source>
</reference>
<keyword evidence="1" id="KW-0472">Membrane</keyword>
<dbReference type="AlphaFoldDB" id="A0A1E7FSS9"/>
<evidence type="ECO:0008006" key="4">
    <source>
        <dbReference type="Google" id="ProtNLM"/>
    </source>
</evidence>
<proteinExistence type="predicted"/>
<feature type="transmembrane region" description="Helical" evidence="1">
    <location>
        <begin position="6"/>
        <end position="21"/>
    </location>
</feature>